<feature type="domain" description="Coatomer alpha subunit C-terminal" evidence="1">
    <location>
        <begin position="16"/>
        <end position="410"/>
    </location>
</feature>
<protein>
    <recommendedName>
        <fullName evidence="1">Coatomer alpha subunit C-terminal domain-containing protein</fullName>
    </recommendedName>
</protein>
<gene>
    <name evidence="2" type="ORF">BGZ65_010387</name>
</gene>
<dbReference type="Proteomes" id="UP000749646">
    <property type="component" value="Unassembled WGS sequence"/>
</dbReference>
<keyword evidence="3" id="KW-1185">Reference proteome</keyword>
<reference evidence="2" key="1">
    <citation type="journal article" date="2020" name="Fungal Divers.">
        <title>Resolving the Mortierellaceae phylogeny through synthesis of multi-gene phylogenetics and phylogenomics.</title>
        <authorList>
            <person name="Vandepol N."/>
            <person name="Liber J."/>
            <person name="Desiro A."/>
            <person name="Na H."/>
            <person name="Kennedy M."/>
            <person name="Barry K."/>
            <person name="Grigoriev I.V."/>
            <person name="Miller A.N."/>
            <person name="O'Donnell K."/>
            <person name="Stajich J.E."/>
            <person name="Bonito G."/>
        </authorList>
    </citation>
    <scope>NUCLEOTIDE SEQUENCE</scope>
    <source>
        <strain evidence="2">MES-2147</strain>
    </source>
</reference>
<feature type="non-terminal residue" evidence="2">
    <location>
        <position position="1"/>
    </location>
</feature>
<organism evidence="2 3">
    <name type="scientific">Modicella reniformis</name>
    <dbReference type="NCBI Taxonomy" id="1440133"/>
    <lineage>
        <taxon>Eukaryota</taxon>
        <taxon>Fungi</taxon>
        <taxon>Fungi incertae sedis</taxon>
        <taxon>Mucoromycota</taxon>
        <taxon>Mortierellomycotina</taxon>
        <taxon>Mortierellomycetes</taxon>
        <taxon>Mortierellales</taxon>
        <taxon>Mortierellaceae</taxon>
        <taxon>Modicella</taxon>
    </lineage>
</organism>
<dbReference type="GO" id="GO:0030126">
    <property type="term" value="C:COPI vesicle coat"/>
    <property type="evidence" value="ECO:0007669"/>
    <property type="project" value="InterPro"/>
</dbReference>
<evidence type="ECO:0000259" key="1">
    <source>
        <dbReference type="Pfam" id="PF06957"/>
    </source>
</evidence>
<dbReference type="Pfam" id="PF06957">
    <property type="entry name" value="COPI_C"/>
    <property type="match status" value="1"/>
</dbReference>
<dbReference type="OrthoDB" id="10261470at2759"/>
<dbReference type="GO" id="GO:0006886">
    <property type="term" value="P:intracellular protein transport"/>
    <property type="evidence" value="ECO:0007669"/>
    <property type="project" value="InterPro"/>
</dbReference>
<dbReference type="InterPro" id="IPR010714">
    <property type="entry name" value="Coatomer_asu_C"/>
</dbReference>
<dbReference type="AlphaFoldDB" id="A0A9P6II18"/>
<dbReference type="EMBL" id="JAAAHW010011038">
    <property type="protein sequence ID" value="KAF9921386.1"/>
    <property type="molecule type" value="Genomic_DNA"/>
</dbReference>
<accession>A0A9P6II18</accession>
<dbReference type="GO" id="GO:0016192">
    <property type="term" value="P:vesicle-mediated transport"/>
    <property type="evidence" value="ECO:0007669"/>
    <property type="project" value="InterPro"/>
</dbReference>
<evidence type="ECO:0000313" key="2">
    <source>
        <dbReference type="EMBL" id="KAF9921386.1"/>
    </source>
</evidence>
<sequence>MRVHDSNWPLLAVSRSYFEGMLSGDMEGVAMPAPLSSAEPESQADQWGMEDDFGAPAVEHRGASLAPIANDGLDLDGDGGWDMDADLAAELHAETGAIVAEDSGLTLPVAGQSEAEIWCQNSPLAADHVAAGAFESAMQLLNRQVGAINFEPLKDQFLSIFQASRTILTSNEGMPSIMLPVRRNPTESDPRRALPVLVKNFQALISKDLQEAYKATTANKLVEACALFRGILHSLLLTVVAKSTEAEEALQLVGICREYILGLSIELSRRDAQNDTSEAGIKRMLELAAYFTTVELQPKHLVISLRTAMTASYKHKNLQTAQTFARRLLELSSAGQPATLARQIQQVAERNPRDEIPIDYDLHNPFVVCGISYTPIYRGSPSVQCPYCRAHFMPEYQGNLCTICDISKVG</sequence>
<comment type="caution">
    <text evidence="2">The sequence shown here is derived from an EMBL/GenBank/DDBJ whole genome shotgun (WGS) entry which is preliminary data.</text>
</comment>
<dbReference type="GO" id="GO:0005198">
    <property type="term" value="F:structural molecule activity"/>
    <property type="evidence" value="ECO:0007669"/>
    <property type="project" value="InterPro"/>
</dbReference>
<evidence type="ECO:0000313" key="3">
    <source>
        <dbReference type="Proteomes" id="UP000749646"/>
    </source>
</evidence>
<proteinExistence type="predicted"/>
<name>A0A9P6II18_9FUNG</name>